<accession>A0A5N4A6R7</accession>
<dbReference type="GO" id="GO:0015280">
    <property type="term" value="F:ligand-gated sodium channel activity"/>
    <property type="evidence" value="ECO:0007669"/>
    <property type="project" value="TreeGrafter"/>
</dbReference>
<evidence type="ECO:0000256" key="9">
    <source>
        <dbReference type="ARBA" id="ARBA00023136"/>
    </source>
</evidence>
<evidence type="ECO:0000256" key="2">
    <source>
        <dbReference type="ARBA" id="ARBA00007193"/>
    </source>
</evidence>
<evidence type="ECO:0000256" key="8">
    <source>
        <dbReference type="ARBA" id="ARBA00023065"/>
    </source>
</evidence>
<comment type="subcellular location">
    <subcellularLocation>
        <location evidence="1">Membrane</location>
        <topology evidence="1">Multi-pass membrane protein</topology>
    </subcellularLocation>
</comment>
<feature type="transmembrane region" description="Helical" evidence="13">
    <location>
        <begin position="482"/>
        <end position="508"/>
    </location>
</feature>
<evidence type="ECO:0000313" key="15">
    <source>
        <dbReference type="Proteomes" id="UP000327044"/>
    </source>
</evidence>
<gene>
    <name evidence="14" type="ORF">PPYR_12579</name>
</gene>
<sequence>MAVEQPKVNCQTNLSYYFTEYCDNSTIHGLKFIGERKRSFIEKVWWIVSVTFALYLCATMIKQTYKKWINSPVIVSFATSETPIWEIPFPAITICPLGKTDLTKFNFKEISPGNYTEEEAENLTSLALICPMVLELFPAINATRTIHDKAIDFLIDSVPDFDSSVRGCLWRNRFCDKESRKLFNPVLTSGAVCYSYNMLDWGDIYTDATDLDYYERLGIEHQSRSHWSPEDGYDENVKINIYPRRTSMTGTNGGMEVVLQTIVRDANYNCGDSLKGYKVMVHHPGEMPRFHQHYFWVPLDQLISVSIKPNMITTYGDLKSYKPWDRQCYFEEEKQLKYFKIYNQQNCLLECLTNITFEKCGCVNFHMPRTDDMPLCGPALLNCASSANDEFNRKRSSQRSHRYQDKSETFTDSTGCNCVPACYSLRYDAETSQLDWDWNNMLGVNKTFEENQTVHLSRLRVFFKDMQFMTSERNELYGQTEFWANCGGLVGLFTGFSLISFIEIVYFCSLRFICNLKRYGWRYWSGAEELLNVRE</sequence>
<keyword evidence="3 12" id="KW-0813">Transport</keyword>
<evidence type="ECO:0000256" key="6">
    <source>
        <dbReference type="ARBA" id="ARBA00022989"/>
    </source>
</evidence>
<keyword evidence="8 12" id="KW-0406">Ion transport</keyword>
<keyword evidence="6 13" id="KW-1133">Transmembrane helix</keyword>
<keyword evidence="10 12" id="KW-0739">Sodium transport</keyword>
<dbReference type="OrthoDB" id="6021021at2759"/>
<protein>
    <recommendedName>
        <fullName evidence="16">Pickpocket protein 28</fullName>
    </recommendedName>
</protein>
<evidence type="ECO:0000313" key="14">
    <source>
        <dbReference type="EMBL" id="KAB0792959.1"/>
    </source>
</evidence>
<comment type="caution">
    <text evidence="14">The sequence shown here is derived from an EMBL/GenBank/DDBJ whole genome shotgun (WGS) entry which is preliminary data.</text>
</comment>
<keyword evidence="9 13" id="KW-0472">Membrane</keyword>
<evidence type="ECO:0000256" key="7">
    <source>
        <dbReference type="ARBA" id="ARBA00023053"/>
    </source>
</evidence>
<dbReference type="InterPro" id="IPR001873">
    <property type="entry name" value="ENaC"/>
</dbReference>
<keyword evidence="5 12" id="KW-0812">Transmembrane</keyword>
<dbReference type="GO" id="GO:0005886">
    <property type="term" value="C:plasma membrane"/>
    <property type="evidence" value="ECO:0007669"/>
    <property type="project" value="TreeGrafter"/>
</dbReference>
<dbReference type="Pfam" id="PF00858">
    <property type="entry name" value="ASC"/>
    <property type="match status" value="1"/>
</dbReference>
<dbReference type="PANTHER" id="PTHR11690:SF288">
    <property type="entry name" value="AMILORIDE-SENSITIVE NA+ CHANNEL-RELATED"/>
    <property type="match status" value="1"/>
</dbReference>
<dbReference type="PANTHER" id="PTHR11690">
    <property type="entry name" value="AMILORIDE-SENSITIVE SODIUM CHANNEL-RELATED"/>
    <property type="match status" value="1"/>
</dbReference>
<evidence type="ECO:0000256" key="4">
    <source>
        <dbReference type="ARBA" id="ARBA00022461"/>
    </source>
</evidence>
<reference evidence="14 15" key="1">
    <citation type="journal article" date="2018" name="Elife">
        <title>Firefly genomes illuminate parallel origins of bioluminescence in beetles.</title>
        <authorList>
            <person name="Fallon T.R."/>
            <person name="Lower S.E."/>
            <person name="Chang C.H."/>
            <person name="Bessho-Uehara M."/>
            <person name="Martin G.J."/>
            <person name="Bewick A.J."/>
            <person name="Behringer M."/>
            <person name="Debat H.J."/>
            <person name="Wong I."/>
            <person name="Day J.C."/>
            <person name="Suvorov A."/>
            <person name="Silva C.J."/>
            <person name="Stanger-Hall K.F."/>
            <person name="Hall D.W."/>
            <person name="Schmitz R.J."/>
            <person name="Nelson D.R."/>
            <person name="Lewis S.M."/>
            <person name="Shigenobu S."/>
            <person name="Bybee S.M."/>
            <person name="Larracuente A.M."/>
            <person name="Oba Y."/>
            <person name="Weng J.K."/>
        </authorList>
    </citation>
    <scope>NUCLEOTIDE SEQUENCE [LARGE SCALE GENOMIC DNA]</scope>
    <source>
        <strain evidence="14">1611_PpyrPB1</strain>
        <tissue evidence="14">Whole body</tissue>
    </source>
</reference>
<dbReference type="EMBL" id="VVIM01000009">
    <property type="protein sequence ID" value="KAB0792959.1"/>
    <property type="molecule type" value="Genomic_DNA"/>
</dbReference>
<proteinExistence type="inferred from homology"/>
<keyword evidence="11 12" id="KW-0407">Ion channel</keyword>
<keyword evidence="15" id="KW-1185">Reference proteome</keyword>
<evidence type="ECO:0000256" key="5">
    <source>
        <dbReference type="ARBA" id="ARBA00022692"/>
    </source>
</evidence>
<comment type="similarity">
    <text evidence="2 12">Belongs to the amiloride-sensitive sodium channel (TC 1.A.6) family.</text>
</comment>
<name>A0A5N4A6R7_PHOPY</name>
<organism evidence="14 15">
    <name type="scientific">Photinus pyralis</name>
    <name type="common">Common eastern firefly</name>
    <name type="synonym">Lampyris pyralis</name>
    <dbReference type="NCBI Taxonomy" id="7054"/>
    <lineage>
        <taxon>Eukaryota</taxon>
        <taxon>Metazoa</taxon>
        <taxon>Ecdysozoa</taxon>
        <taxon>Arthropoda</taxon>
        <taxon>Hexapoda</taxon>
        <taxon>Insecta</taxon>
        <taxon>Pterygota</taxon>
        <taxon>Neoptera</taxon>
        <taxon>Endopterygota</taxon>
        <taxon>Coleoptera</taxon>
        <taxon>Polyphaga</taxon>
        <taxon>Elateriformia</taxon>
        <taxon>Elateroidea</taxon>
        <taxon>Lampyridae</taxon>
        <taxon>Lampyrinae</taxon>
        <taxon>Photinus</taxon>
    </lineage>
</organism>
<dbReference type="InParanoid" id="A0A5N4A6R7"/>
<evidence type="ECO:0000256" key="1">
    <source>
        <dbReference type="ARBA" id="ARBA00004141"/>
    </source>
</evidence>
<dbReference type="AlphaFoldDB" id="A0A5N4A6R7"/>
<keyword evidence="7" id="KW-0915">Sodium</keyword>
<evidence type="ECO:0000256" key="13">
    <source>
        <dbReference type="SAM" id="Phobius"/>
    </source>
</evidence>
<dbReference type="PRINTS" id="PR01078">
    <property type="entry name" value="AMINACHANNEL"/>
</dbReference>
<evidence type="ECO:0000256" key="3">
    <source>
        <dbReference type="ARBA" id="ARBA00022448"/>
    </source>
</evidence>
<evidence type="ECO:0000256" key="12">
    <source>
        <dbReference type="RuleBase" id="RU000679"/>
    </source>
</evidence>
<feature type="transmembrane region" description="Helical" evidence="13">
    <location>
        <begin position="44"/>
        <end position="61"/>
    </location>
</feature>
<keyword evidence="4 12" id="KW-0894">Sodium channel</keyword>
<evidence type="ECO:0000256" key="11">
    <source>
        <dbReference type="ARBA" id="ARBA00023303"/>
    </source>
</evidence>
<evidence type="ECO:0000256" key="10">
    <source>
        <dbReference type="ARBA" id="ARBA00023201"/>
    </source>
</evidence>
<evidence type="ECO:0008006" key="16">
    <source>
        <dbReference type="Google" id="ProtNLM"/>
    </source>
</evidence>
<dbReference type="Gene3D" id="2.60.470.10">
    <property type="entry name" value="Acid-sensing ion channels like domains"/>
    <property type="match status" value="1"/>
</dbReference>
<dbReference type="Proteomes" id="UP000327044">
    <property type="component" value="Unassembled WGS sequence"/>
</dbReference>
<dbReference type="Gene3D" id="1.10.287.770">
    <property type="entry name" value="YojJ-like"/>
    <property type="match status" value="1"/>
</dbReference>